<dbReference type="FunFam" id="3.30.2170.10:FF:000005">
    <property type="entry name" value="Predicted protein"/>
    <property type="match status" value="1"/>
</dbReference>
<keyword evidence="4" id="KW-0255">Endonuclease</keyword>
<proteinExistence type="inferred from homology"/>
<evidence type="ECO:0000256" key="2">
    <source>
        <dbReference type="ARBA" id="ARBA00022490"/>
    </source>
</evidence>
<dbReference type="PANTHER" id="PTHR28511:SF1">
    <property type="entry name" value="ENDONUCLEASE V"/>
    <property type="match status" value="1"/>
</dbReference>
<name>M8CSE8_AEGTA</name>
<dbReference type="GO" id="GO:0016891">
    <property type="term" value="F:RNA endonuclease activity producing 5'-phosphomonoesters, hydrolytic mechanism"/>
    <property type="evidence" value="ECO:0007669"/>
    <property type="project" value="TreeGrafter"/>
</dbReference>
<dbReference type="CDD" id="cd06559">
    <property type="entry name" value="Endonuclease_V"/>
    <property type="match status" value="1"/>
</dbReference>
<evidence type="ECO:0000256" key="3">
    <source>
        <dbReference type="ARBA" id="ARBA00022722"/>
    </source>
</evidence>
<sequence>MDRGGDGSDLELQKQQWARTQDALKGRLVLEDDFEWSLPSVSSNSDQSDARGKLKYIGGFDISFLKEDPSTACAAVVVLDADTLEIVHEEFDVVRMQVPYIPGFLAFREAPILLGLLEKLKINAQHFYPQLLMVDGNGLLHPRGFGLACHLGVLADLPTIGVGKNLHHVDGLDQSEVRKQLEGKGNCNKECISLTGQSGTTWGAAMCSCPGSSRPIYISVGHRISLDSAIGIVKYCCRYRVPEPTRQVKFKEHHISSFHMSAVAFCVLIGHSLPRLIYDRRIFPIINVSISDLHFSKSTETYIDNVEMASTFLSVICKILVIAVVCAALLFSSGTAQYMCMGKCADIPDCDNYCKTKGVYPKGGVCLPLHHYCCCYI</sequence>
<reference evidence="6" key="1">
    <citation type="submission" date="2015-06" db="UniProtKB">
        <authorList>
            <consortium name="EnsemblPlants"/>
        </authorList>
    </citation>
    <scope>IDENTIFICATION</scope>
</reference>
<dbReference type="GO" id="GO:0005730">
    <property type="term" value="C:nucleolus"/>
    <property type="evidence" value="ECO:0007669"/>
    <property type="project" value="TreeGrafter"/>
</dbReference>
<keyword evidence="2" id="KW-0963">Cytoplasm</keyword>
<evidence type="ECO:0000313" key="6">
    <source>
        <dbReference type="EnsemblPlants" id="EMT30532"/>
    </source>
</evidence>
<protein>
    <submittedName>
        <fullName evidence="6">Putative endonuclease</fullName>
    </submittedName>
</protein>
<accession>M8CSE8</accession>
<dbReference type="EnsemblPlants" id="EMT30532">
    <property type="protein sequence ID" value="EMT30532"/>
    <property type="gene ID" value="F775_10339"/>
</dbReference>
<keyword evidence="3" id="KW-0540">Nuclease</keyword>
<keyword evidence="5" id="KW-0378">Hydrolase</keyword>
<organism evidence="6">
    <name type="scientific">Aegilops tauschii</name>
    <name type="common">Tausch's goatgrass</name>
    <name type="synonym">Aegilops squarrosa</name>
    <dbReference type="NCBI Taxonomy" id="37682"/>
    <lineage>
        <taxon>Eukaryota</taxon>
        <taxon>Viridiplantae</taxon>
        <taxon>Streptophyta</taxon>
        <taxon>Embryophyta</taxon>
        <taxon>Tracheophyta</taxon>
        <taxon>Spermatophyta</taxon>
        <taxon>Magnoliopsida</taxon>
        <taxon>Liliopsida</taxon>
        <taxon>Poales</taxon>
        <taxon>Poaceae</taxon>
        <taxon>BOP clade</taxon>
        <taxon>Pooideae</taxon>
        <taxon>Triticodae</taxon>
        <taxon>Triticeae</taxon>
        <taxon>Triticinae</taxon>
        <taxon>Aegilops</taxon>
    </lineage>
</organism>
<evidence type="ECO:0000256" key="1">
    <source>
        <dbReference type="ARBA" id="ARBA00004496"/>
    </source>
</evidence>
<dbReference type="Pfam" id="PF04493">
    <property type="entry name" value="Endonuclease_5"/>
    <property type="match status" value="1"/>
</dbReference>
<dbReference type="GO" id="GO:0006281">
    <property type="term" value="P:DNA repair"/>
    <property type="evidence" value="ECO:0007669"/>
    <property type="project" value="InterPro"/>
</dbReference>
<dbReference type="Gene3D" id="3.30.2170.10">
    <property type="entry name" value="archaeoglobus fulgidus dsm 4304 superfamily"/>
    <property type="match status" value="1"/>
</dbReference>
<comment type="subcellular location">
    <subcellularLocation>
        <location evidence="1">Cytoplasm</location>
    </subcellularLocation>
</comment>
<dbReference type="HAMAP" id="MF_00801">
    <property type="entry name" value="Endonuclease_5"/>
    <property type="match status" value="1"/>
</dbReference>
<dbReference type="InterPro" id="IPR007581">
    <property type="entry name" value="Endonuclease-V"/>
</dbReference>
<evidence type="ECO:0000256" key="5">
    <source>
        <dbReference type="ARBA" id="ARBA00022801"/>
    </source>
</evidence>
<dbReference type="PANTHER" id="PTHR28511">
    <property type="entry name" value="ENDONUCLEASE V"/>
    <property type="match status" value="1"/>
</dbReference>
<dbReference type="AlphaFoldDB" id="M8CSE8"/>
<dbReference type="GO" id="GO:0005737">
    <property type="term" value="C:cytoplasm"/>
    <property type="evidence" value="ECO:0007669"/>
    <property type="project" value="UniProtKB-SubCell"/>
</dbReference>
<evidence type="ECO:0000256" key="4">
    <source>
        <dbReference type="ARBA" id="ARBA00022759"/>
    </source>
</evidence>
<dbReference type="GO" id="GO:0003727">
    <property type="term" value="F:single-stranded RNA binding"/>
    <property type="evidence" value="ECO:0007669"/>
    <property type="project" value="TreeGrafter"/>
</dbReference>